<dbReference type="AlphaFoldDB" id="A0AAE8N2D6"/>
<feature type="domain" description="Heterokaryon incompatibility" evidence="1">
    <location>
        <begin position="52"/>
        <end position="208"/>
    </location>
</feature>
<name>A0AAE8N2D6_9PEZI</name>
<sequence>MTDCAPPFQYGPLSGPQNIRVLELHPALKATQPIQCSFREISLQDDTASLTYEALSYTWGSPQGTQPIQCEGGEILVTPNCEQALLHLRQKFKPRNLWIDAICINQQDTQEKNQQVTMMGDIYRSAGRTILWLGKETDPELLGVLRRAKRYGNAYQGVRRAFRKIRPDTSLPYNERYFETQILSTAETARVVRICSNEWFRRMWTIQEFLLSKSAIFMMGDLQCPSLSLFSYFCFGRGIVERADLAHYRMRNTLADFSPPSGDSQYFQDFMVVVIQLAALNNATDPRDKVYGMIAFLKRRLPELELPAVDYSNSVGAVYEQFTRFLIMTSKRLWPLEIIVGSSRAESQGMSSWALDLRDADSMYVNYTDGTNYHQSTEHKLPLRMQNSGELRVRAKRIGRVAQISARMPWDDRLNGKSTRELDEERSACLAGWTAFVTHLDLNEDLGRSPYLFHPERNQSRSRGAFGSESLRSIEGPCPDPNARALKAFTSCLHYLQIRQQAEDEISVEGDRYFNPFEKESAKEKRMKKKRRDAKEKAERGPDIFDPDARRFDRCVLFITSRGYLAASPGDMCVGDSVFVVQGSNYAFVLRRQPKSMRYRLVGKASVYQSQEKEGWNPAKWEDDEPGVDEIVLV</sequence>
<comment type="caution">
    <text evidence="2">The sequence shown here is derived from an EMBL/GenBank/DDBJ whole genome shotgun (WGS) entry which is preliminary data.</text>
</comment>
<dbReference type="EMBL" id="ONZQ02000009">
    <property type="protein sequence ID" value="SPO04164.1"/>
    <property type="molecule type" value="Genomic_DNA"/>
</dbReference>
<accession>A0AAE8N2D6</accession>
<dbReference type="InterPro" id="IPR052895">
    <property type="entry name" value="HetReg/Transcr_Mod"/>
</dbReference>
<dbReference type="Proteomes" id="UP001187682">
    <property type="component" value="Unassembled WGS sequence"/>
</dbReference>
<dbReference type="InterPro" id="IPR010730">
    <property type="entry name" value="HET"/>
</dbReference>
<keyword evidence="3" id="KW-1185">Reference proteome</keyword>
<evidence type="ECO:0000313" key="2">
    <source>
        <dbReference type="EMBL" id="SPO04164.1"/>
    </source>
</evidence>
<evidence type="ECO:0000313" key="3">
    <source>
        <dbReference type="Proteomes" id="UP001187682"/>
    </source>
</evidence>
<reference evidence="2" key="1">
    <citation type="submission" date="2018-03" db="EMBL/GenBank/DDBJ databases">
        <authorList>
            <person name="Guldener U."/>
        </authorList>
    </citation>
    <scope>NUCLEOTIDE SEQUENCE</scope>
</reference>
<gene>
    <name evidence="2" type="ORF">DNG_06847</name>
</gene>
<dbReference type="PANTHER" id="PTHR24148">
    <property type="entry name" value="ANKYRIN REPEAT DOMAIN-CONTAINING PROTEIN 39 HOMOLOG-RELATED"/>
    <property type="match status" value="1"/>
</dbReference>
<evidence type="ECO:0000259" key="1">
    <source>
        <dbReference type="Pfam" id="PF06985"/>
    </source>
</evidence>
<organism evidence="2 3">
    <name type="scientific">Cephalotrichum gorgonifer</name>
    <dbReference type="NCBI Taxonomy" id="2041049"/>
    <lineage>
        <taxon>Eukaryota</taxon>
        <taxon>Fungi</taxon>
        <taxon>Dikarya</taxon>
        <taxon>Ascomycota</taxon>
        <taxon>Pezizomycotina</taxon>
        <taxon>Sordariomycetes</taxon>
        <taxon>Hypocreomycetidae</taxon>
        <taxon>Microascales</taxon>
        <taxon>Microascaceae</taxon>
        <taxon>Cephalotrichum</taxon>
    </lineage>
</organism>
<protein>
    <recommendedName>
        <fullName evidence="1">Heterokaryon incompatibility domain-containing protein</fullName>
    </recommendedName>
</protein>
<dbReference type="Pfam" id="PF06985">
    <property type="entry name" value="HET"/>
    <property type="match status" value="1"/>
</dbReference>
<proteinExistence type="predicted"/>
<dbReference type="PANTHER" id="PTHR24148:SF82">
    <property type="entry name" value="HETEROKARYON INCOMPATIBILITY DOMAIN-CONTAINING PROTEIN"/>
    <property type="match status" value="1"/>
</dbReference>